<evidence type="ECO:0000259" key="2">
    <source>
        <dbReference type="Pfam" id="PF13817"/>
    </source>
</evidence>
<dbReference type="Pfam" id="PF13817">
    <property type="entry name" value="DDE_Tnp_IS66_C"/>
    <property type="match status" value="1"/>
</dbReference>
<dbReference type="EMBL" id="LUUK01000029">
    <property type="protein sequence ID" value="OAI26368.1"/>
    <property type="molecule type" value="Genomic_DNA"/>
</dbReference>
<dbReference type="Pfam" id="PF03050">
    <property type="entry name" value="DDE_Tnp_IS66"/>
    <property type="match status" value="1"/>
</dbReference>
<dbReference type="STRING" id="702114.A1355_18915"/>
<evidence type="ECO:0000313" key="3">
    <source>
        <dbReference type="EMBL" id="OAI26368.1"/>
    </source>
</evidence>
<sequence>MGKQWASLTVYCEDGRLDIDNNAVERAIRPFVIGRNNWVFSDTVGGAKASANLYSLIETAKLNGLEPYRYLQPIFTEPPKAQTLADIEKLLPWAVDPAYINGLK</sequence>
<feature type="domain" description="Transposase IS66 C-terminal" evidence="2">
    <location>
        <begin position="55"/>
        <end position="93"/>
    </location>
</feature>
<keyword evidence="4" id="KW-1185">Reference proteome</keyword>
<dbReference type="InterPro" id="IPR004291">
    <property type="entry name" value="Transposase_IS66_central"/>
</dbReference>
<dbReference type="InterPro" id="IPR052344">
    <property type="entry name" value="Transposase-related"/>
</dbReference>
<evidence type="ECO:0000259" key="1">
    <source>
        <dbReference type="Pfam" id="PF03050"/>
    </source>
</evidence>
<dbReference type="PANTHER" id="PTHR33678:SF1">
    <property type="entry name" value="BLL1576 PROTEIN"/>
    <property type="match status" value="1"/>
</dbReference>
<organism evidence="3 4">
    <name type="scientific">Methylomonas koyamae</name>
    <dbReference type="NCBI Taxonomy" id="702114"/>
    <lineage>
        <taxon>Bacteria</taxon>
        <taxon>Pseudomonadati</taxon>
        <taxon>Pseudomonadota</taxon>
        <taxon>Gammaproteobacteria</taxon>
        <taxon>Methylococcales</taxon>
        <taxon>Methylococcaceae</taxon>
        <taxon>Methylomonas</taxon>
    </lineage>
</organism>
<evidence type="ECO:0000313" key="4">
    <source>
        <dbReference type="Proteomes" id="UP000077628"/>
    </source>
</evidence>
<reference evidence="4" key="1">
    <citation type="submission" date="2016-03" db="EMBL/GenBank/DDBJ databases">
        <authorList>
            <person name="Heylen K."/>
            <person name="De Vos P."/>
            <person name="Vekeman B."/>
        </authorList>
    </citation>
    <scope>NUCLEOTIDE SEQUENCE [LARGE SCALE GENOMIC DNA]</scope>
    <source>
        <strain evidence="4">R-45383</strain>
    </source>
</reference>
<accession>A0A177P7T4</accession>
<name>A0A177P7T4_9GAMM</name>
<dbReference type="InterPro" id="IPR039552">
    <property type="entry name" value="IS66_C"/>
</dbReference>
<comment type="caution">
    <text evidence="3">The sequence shown here is derived from an EMBL/GenBank/DDBJ whole genome shotgun (WGS) entry which is preliminary data.</text>
</comment>
<gene>
    <name evidence="3" type="ORF">A1355_18915</name>
</gene>
<dbReference type="PANTHER" id="PTHR33678">
    <property type="entry name" value="BLL1576 PROTEIN"/>
    <property type="match status" value="1"/>
</dbReference>
<dbReference type="Proteomes" id="UP000077628">
    <property type="component" value="Unassembled WGS sequence"/>
</dbReference>
<proteinExistence type="predicted"/>
<dbReference type="AlphaFoldDB" id="A0A177P7T4"/>
<protein>
    <submittedName>
        <fullName evidence="3">Uncharacterized protein</fullName>
    </submittedName>
</protein>
<feature type="domain" description="Transposase IS66 central" evidence="1">
    <location>
        <begin position="3"/>
        <end position="48"/>
    </location>
</feature>